<evidence type="ECO:0000313" key="2">
    <source>
        <dbReference type="EMBL" id="AEP09020.1"/>
    </source>
</evidence>
<evidence type="ECO:0000313" key="3">
    <source>
        <dbReference type="Proteomes" id="UP000009286"/>
    </source>
</evidence>
<accession>G2KPB9</accession>
<keyword evidence="1" id="KW-0472">Membrane</keyword>
<dbReference type="AlphaFoldDB" id="G2KPB9"/>
<sequence>MMPFLTPKTPVTPQSGQSGNALWFILLAIALLTALTIAITKTGDNVQQAGETERATVEATRIMRDGKAMQTAIQQMLARGGSENDICFDSDDWATNDYDFAACADAENRVFDPAGAGLGMPKTTATQKIIYTGSLAIDGVGTSAPDLVFILSGVGKADCLRINRMMKIDDASGNPPPISAVVSYTPFTGTYTAGNTVTAPQILQKSAGCVGGNGSDADELDQDFYHYYHVLIAR</sequence>
<reference evidence="2 3" key="1">
    <citation type="journal article" date="2011" name="BMC Genomics">
        <title>Genomic insights into an obligate epibiotic bacterial predator: Micavibrio aeruginosavorus ARL-13.</title>
        <authorList>
            <person name="Wang Z."/>
            <person name="Kadouri D."/>
            <person name="Wu M."/>
        </authorList>
    </citation>
    <scope>NUCLEOTIDE SEQUENCE [LARGE SCALE GENOMIC DNA]</scope>
    <source>
        <strain evidence="2 3">ARL-13</strain>
    </source>
</reference>
<protein>
    <submittedName>
        <fullName evidence="2">Uncharacterized protein</fullName>
    </submittedName>
</protein>
<dbReference type="OrthoDB" id="9819631at2"/>
<dbReference type="EMBL" id="CP002382">
    <property type="protein sequence ID" value="AEP09020.1"/>
    <property type="molecule type" value="Genomic_DNA"/>
</dbReference>
<dbReference type="HOGENOM" id="CLU_1183939_0_0_5"/>
<proteinExistence type="predicted"/>
<keyword evidence="3" id="KW-1185">Reference proteome</keyword>
<keyword evidence="1" id="KW-1133">Transmembrane helix</keyword>
<evidence type="ECO:0000256" key="1">
    <source>
        <dbReference type="SAM" id="Phobius"/>
    </source>
</evidence>
<name>G2KPB9_MICAA</name>
<dbReference type="Proteomes" id="UP000009286">
    <property type="component" value="Chromosome"/>
</dbReference>
<dbReference type="KEGG" id="mai:MICA_686"/>
<feature type="transmembrane region" description="Helical" evidence="1">
    <location>
        <begin position="20"/>
        <end position="39"/>
    </location>
</feature>
<organism evidence="2 3">
    <name type="scientific">Micavibrio aeruginosavorus (strain ARL-13)</name>
    <dbReference type="NCBI Taxonomy" id="856793"/>
    <lineage>
        <taxon>Bacteria</taxon>
        <taxon>Pseudomonadati</taxon>
        <taxon>Bdellovibrionota</taxon>
        <taxon>Bdellovibrionia</taxon>
        <taxon>Bdellovibrionales</taxon>
        <taxon>Pseudobdellovibrionaceae</taxon>
        <taxon>Micavibrio</taxon>
    </lineage>
</organism>
<dbReference type="RefSeq" id="WP_014102243.1">
    <property type="nucleotide sequence ID" value="NC_016026.1"/>
</dbReference>
<gene>
    <name evidence="2" type="ordered locus">MICA_686</name>
</gene>
<keyword evidence="1" id="KW-0812">Transmembrane</keyword>